<organism evidence="2 3">
    <name type="scientific">Glossina palpalis gambiensis</name>
    <dbReference type="NCBI Taxonomy" id="67801"/>
    <lineage>
        <taxon>Eukaryota</taxon>
        <taxon>Metazoa</taxon>
        <taxon>Ecdysozoa</taxon>
        <taxon>Arthropoda</taxon>
        <taxon>Hexapoda</taxon>
        <taxon>Insecta</taxon>
        <taxon>Pterygota</taxon>
        <taxon>Neoptera</taxon>
        <taxon>Endopterygota</taxon>
        <taxon>Diptera</taxon>
        <taxon>Brachycera</taxon>
        <taxon>Muscomorpha</taxon>
        <taxon>Hippoboscoidea</taxon>
        <taxon>Glossinidae</taxon>
        <taxon>Glossina</taxon>
    </lineage>
</organism>
<dbReference type="Proteomes" id="UP000092460">
    <property type="component" value="Unassembled WGS sequence"/>
</dbReference>
<keyword evidence="3" id="KW-1185">Reference proteome</keyword>
<evidence type="ECO:0000313" key="2">
    <source>
        <dbReference type="EnsemblMetazoa" id="GPPI048466-PA"/>
    </source>
</evidence>
<evidence type="ECO:0000313" key="3">
    <source>
        <dbReference type="Proteomes" id="UP000092460"/>
    </source>
</evidence>
<protein>
    <submittedName>
        <fullName evidence="2">Uncharacterized protein</fullName>
    </submittedName>
</protein>
<dbReference type="EnsemblMetazoa" id="GPPI048466-RA">
    <property type="protein sequence ID" value="GPPI048466-PA"/>
    <property type="gene ID" value="GPPI048466"/>
</dbReference>
<feature type="chain" id="PRO_5008405351" evidence="1">
    <location>
        <begin position="27"/>
        <end position="264"/>
    </location>
</feature>
<dbReference type="PROSITE" id="PS51257">
    <property type="entry name" value="PROKAR_LIPOPROTEIN"/>
    <property type="match status" value="1"/>
</dbReference>
<feature type="signal peptide" evidence="1">
    <location>
        <begin position="1"/>
        <end position="26"/>
    </location>
</feature>
<dbReference type="EMBL" id="JXJN01025192">
    <property type="status" value="NOT_ANNOTATED_CDS"/>
    <property type="molecule type" value="Genomic_DNA"/>
</dbReference>
<reference evidence="3" key="1">
    <citation type="submission" date="2015-01" db="EMBL/GenBank/DDBJ databases">
        <authorList>
            <person name="Aksoy S."/>
            <person name="Warren W."/>
            <person name="Wilson R.K."/>
        </authorList>
    </citation>
    <scope>NUCLEOTIDE SEQUENCE [LARGE SCALE GENOMIC DNA]</scope>
    <source>
        <strain evidence="3">IAEA</strain>
    </source>
</reference>
<keyword evidence="1" id="KW-0732">Signal</keyword>
<reference evidence="2" key="2">
    <citation type="submission" date="2020-05" db="UniProtKB">
        <authorList>
            <consortium name="EnsemblMetazoa"/>
        </authorList>
    </citation>
    <scope>IDENTIFICATION</scope>
    <source>
        <strain evidence="2">IAEA</strain>
    </source>
</reference>
<accession>A0A1B0C3Y5</accession>
<evidence type="ECO:0000256" key="1">
    <source>
        <dbReference type="SAM" id="SignalP"/>
    </source>
</evidence>
<name>A0A1B0C3Y5_9MUSC</name>
<proteinExistence type="predicted"/>
<dbReference type="AlphaFoldDB" id="A0A1B0C3Y5"/>
<dbReference type="VEuPathDB" id="VectorBase:GPPI048466"/>
<sequence length="264" mass="29683">MRMDLHLTHWSLLFVTLSCFLFYVFASESAKYVNQAASAINNEEADALAAVVKDVNEVVADVLGNEISSDETSNQETIPNLEKIDKLSQSSILMRESSITSSPLMELEDPLRPVKVSVDVLHSDSANVNNIQKLQMNNKNEDSIDKVDKLRTTNIDDQSNALEVNDNAEKAFERDKDDRRIGYISETLSSRTGHVALKFASKVLQLSLQQVAKRFYTFSNIRCSCCVELTSYSSILLPFPVCQKFFPNSKCLHRHPFITKLNPA</sequence>